<evidence type="ECO:0000256" key="4">
    <source>
        <dbReference type="ARBA" id="ARBA00022840"/>
    </source>
</evidence>
<sequence>MAHIKTYCRIRPTPSLSQCFDWDSTKFYFRTPEQQGRNVERGKTIDYEFQFGSTFGPHTSQDEVFHTVAKDIVTGFLSGYNGTIFAYGQTGSGKTFTVEGGARRYSDRGLSPRALSMIYRALQSRTDEDISVHVSYLEIYQETGYDLLNPSTRQGNVVTHLPKVSVVEGPQNTCIVRNLSHHLAADEHIAQALLLQGQANRKVAETPMNQRSSRSHAVFTIHLTARSPESEVITRSKLAKTGIWGQQLDEAKFINLSLHYLESVIIALQDQIKKTETRHIPYRNSLLTMVLRDSLGGNCLTAMIATVSIEESNIGETMSTCRFAQRVACIQNHASRNEELDDKMVIKKLRRRIAELEAEIACLKSSQYANQDNYEVHLSNTEVENAEKSEKIPRTIGLSDDDKKLCRRIMHGFISGQIKDPVAAGIKDPYKFKECTQILRTMLITSYAQDDSTELKDESISLENDRGRTVHRTRTKTGSYGDQESSTQERMQDKSGDTMPMPRPRRAQSAPVTTNRRARRSRQLDHQKGVEEAHQTLSPRGSMSDHGAKRNTYKSPFEEKRDRDIRRIGAKVDRLKETQVSDRQDLLEFQISIKEEQLELMKADIKQGKYERRLRFVREQLQIIEEQQRQQNFGEAEQEKKQAESENDRQTTSFKEELLRKYQMRDGKVNSRKVLEVLRKEERKQDKMQATIEHQRIQSVTNHLAIKEAKTRQKLAEFKDKLKQSKEERQIRPSSHPSSSGSDGLWAHSSEVVTEDWHAQQDSNIMSPSNTSTPERSGWMSSTPSSAKKESQFSPNTGTSEYTHTGSELSHSPITSASHTNTTRRTLSMQYADKGGDTEQEMSLFTTPSQQRTSFTNTTNVTKPKNVPQNITVEDIEDSYPQSTPVTSANEHKEKTPKKSPFDNTFAYTPAKVPNMMVSAQKKQVYNSGDLPKDNKPNESKDSEMTYTPSDYVQNENKFTFDPHKFSLQSRTFDSALHSMLDDSSSRPLSPPSNKDYDWFSSSKWSNYSSGYGDSAIQSGVSSPIGTRVQSAQIWANNKSPDENPLSMKEKLARYLDKSSTTAANKKSPPKMMMVRRSEPCVVSGAGEDISTLASSLKLANPTMDSFESDPFSMYTTACLYSDGHTQQENESESPPNLKLDNDRKTRGSDQKCKDIASMELAKKKPTKPKINAMVESEREKSYVNSVKQQKERRPLLAILKDWLQ</sequence>
<keyword evidence="2" id="KW-0493">Microtubule</keyword>
<name>A0ABM0LZ00_SACKO</name>
<dbReference type="InterPro" id="IPR001752">
    <property type="entry name" value="Kinesin_motor_dom"/>
</dbReference>
<keyword evidence="4 8" id="KW-0067">ATP-binding</keyword>
<evidence type="ECO:0000256" key="3">
    <source>
        <dbReference type="ARBA" id="ARBA00022741"/>
    </source>
</evidence>
<keyword evidence="7" id="KW-0206">Cytoskeleton</keyword>
<feature type="region of interest" description="Disordered" evidence="9">
    <location>
        <begin position="846"/>
        <end position="865"/>
    </location>
</feature>
<dbReference type="InterPro" id="IPR027640">
    <property type="entry name" value="Kinesin-like_fam"/>
</dbReference>
<evidence type="ECO:0000313" key="11">
    <source>
        <dbReference type="Proteomes" id="UP000694865"/>
    </source>
</evidence>
<dbReference type="PRINTS" id="PR00380">
    <property type="entry name" value="KINESINHEAVY"/>
</dbReference>
<feature type="compositionally biased region" description="Low complexity" evidence="9">
    <location>
        <begin position="733"/>
        <end position="742"/>
    </location>
</feature>
<dbReference type="PROSITE" id="PS50067">
    <property type="entry name" value="KINESIN_MOTOR_2"/>
    <property type="match status" value="1"/>
</dbReference>
<feature type="compositionally biased region" description="Low complexity" evidence="9">
    <location>
        <begin position="856"/>
        <end position="865"/>
    </location>
</feature>
<comment type="similarity">
    <text evidence="8">Belongs to the TRAFAC class myosin-kinesin ATPase superfamily. Kinesin family.</text>
</comment>
<feature type="compositionally biased region" description="Basic and acidic residues" evidence="9">
    <location>
        <begin position="453"/>
        <end position="468"/>
    </location>
</feature>
<dbReference type="PANTHER" id="PTHR47968">
    <property type="entry name" value="CENTROMERE PROTEIN E"/>
    <property type="match status" value="1"/>
</dbReference>
<keyword evidence="5" id="KW-0175">Coiled coil</keyword>
<dbReference type="GeneID" id="100372958"/>
<dbReference type="InterPro" id="IPR036961">
    <property type="entry name" value="Kinesin_motor_dom_sf"/>
</dbReference>
<keyword evidence="7" id="KW-0963">Cytoplasm</keyword>
<feature type="compositionally biased region" description="Polar residues" evidence="9">
    <location>
        <begin position="760"/>
        <end position="824"/>
    </location>
</feature>
<dbReference type="Pfam" id="PF00225">
    <property type="entry name" value="Kinesin"/>
    <property type="match status" value="1"/>
</dbReference>
<evidence type="ECO:0000256" key="6">
    <source>
        <dbReference type="ARBA" id="ARBA00023175"/>
    </source>
</evidence>
<feature type="region of interest" description="Disordered" evidence="9">
    <location>
        <begin position="925"/>
        <end position="948"/>
    </location>
</feature>
<dbReference type="SMART" id="SM00129">
    <property type="entry name" value="KISc"/>
    <property type="match status" value="1"/>
</dbReference>
<evidence type="ECO:0000256" key="7">
    <source>
        <dbReference type="ARBA" id="ARBA00023212"/>
    </source>
</evidence>
<feature type="binding site" evidence="8">
    <location>
        <begin position="88"/>
        <end position="95"/>
    </location>
    <ligand>
        <name>ATP</name>
        <dbReference type="ChEBI" id="CHEBI:30616"/>
    </ligand>
</feature>
<feature type="compositionally biased region" description="Polar residues" evidence="9">
    <location>
        <begin position="1124"/>
        <end position="1135"/>
    </location>
</feature>
<feature type="region of interest" description="Disordered" evidence="9">
    <location>
        <begin position="1124"/>
        <end position="1191"/>
    </location>
</feature>
<organism evidence="11 12">
    <name type="scientific">Saccoglossus kowalevskii</name>
    <name type="common">Acorn worm</name>
    <dbReference type="NCBI Taxonomy" id="10224"/>
    <lineage>
        <taxon>Eukaryota</taxon>
        <taxon>Metazoa</taxon>
        <taxon>Hemichordata</taxon>
        <taxon>Enteropneusta</taxon>
        <taxon>Harrimaniidae</taxon>
        <taxon>Saccoglossus</taxon>
    </lineage>
</organism>
<feature type="compositionally biased region" description="Basic and acidic residues" evidence="9">
    <location>
        <begin position="637"/>
        <end position="654"/>
    </location>
</feature>
<dbReference type="InterPro" id="IPR027417">
    <property type="entry name" value="P-loop_NTPase"/>
</dbReference>
<evidence type="ECO:0000259" key="10">
    <source>
        <dbReference type="PROSITE" id="PS50067"/>
    </source>
</evidence>
<evidence type="ECO:0000256" key="1">
    <source>
        <dbReference type="ARBA" id="ARBA00004245"/>
    </source>
</evidence>
<feature type="compositionally biased region" description="Basic and acidic residues" evidence="9">
    <location>
        <begin position="722"/>
        <end position="731"/>
    </location>
</feature>
<reference evidence="12" key="1">
    <citation type="submission" date="2025-08" db="UniProtKB">
        <authorList>
            <consortium name="RefSeq"/>
        </authorList>
    </citation>
    <scope>IDENTIFICATION</scope>
    <source>
        <tissue evidence="12">Testes</tissue>
    </source>
</reference>
<feature type="compositionally biased region" description="Polar residues" evidence="9">
    <location>
        <begin position="880"/>
        <end position="889"/>
    </location>
</feature>
<dbReference type="SUPFAM" id="SSF52540">
    <property type="entry name" value="P-loop containing nucleoside triphosphate hydrolases"/>
    <property type="match status" value="1"/>
</dbReference>
<accession>A0ABM0LZ00</accession>
<dbReference type="PANTHER" id="PTHR47968:SF36">
    <property type="entry name" value="KINESIN HEAVY CHAIN ISOFORM X1"/>
    <property type="match status" value="1"/>
</dbReference>
<evidence type="ECO:0000256" key="9">
    <source>
        <dbReference type="SAM" id="MobiDB-lite"/>
    </source>
</evidence>
<feature type="compositionally biased region" description="Polar residues" evidence="9">
    <location>
        <begin position="846"/>
        <end position="855"/>
    </location>
</feature>
<dbReference type="Proteomes" id="UP000694865">
    <property type="component" value="Unplaced"/>
</dbReference>
<feature type="domain" description="Kinesin motor" evidence="10">
    <location>
        <begin position="3"/>
        <end position="330"/>
    </location>
</feature>
<feature type="region of interest" description="Disordered" evidence="9">
    <location>
        <begin position="874"/>
        <end position="907"/>
    </location>
</feature>
<protein>
    <submittedName>
        <fullName evidence="12">Kinesin-like protein KIF6-like</fullName>
    </submittedName>
</protein>
<comment type="subcellular location">
    <subcellularLocation>
        <location evidence="1">Cytoplasm</location>
        <location evidence="1">Cytoskeleton</location>
    </subcellularLocation>
</comment>
<evidence type="ECO:0000256" key="8">
    <source>
        <dbReference type="PROSITE-ProRule" id="PRU00283"/>
    </source>
</evidence>
<feature type="compositionally biased region" description="Basic and acidic residues" evidence="9">
    <location>
        <begin position="522"/>
        <end position="534"/>
    </location>
</feature>
<dbReference type="Gene3D" id="3.40.850.10">
    <property type="entry name" value="Kinesin motor domain"/>
    <property type="match status" value="1"/>
</dbReference>
<evidence type="ECO:0000313" key="12">
    <source>
        <dbReference type="RefSeq" id="XP_006812991.1"/>
    </source>
</evidence>
<feature type="compositionally biased region" description="Basic and acidic residues" evidence="9">
    <location>
        <begin position="931"/>
        <end position="944"/>
    </location>
</feature>
<feature type="compositionally biased region" description="Polar residues" evidence="9">
    <location>
        <begin position="476"/>
        <end position="489"/>
    </location>
</feature>
<feature type="region of interest" description="Disordered" evidence="9">
    <location>
        <begin position="722"/>
        <end position="824"/>
    </location>
</feature>
<gene>
    <name evidence="12" type="primary">LOC100372958</name>
</gene>
<feature type="compositionally biased region" description="Basic and acidic residues" evidence="9">
    <location>
        <begin position="1140"/>
        <end position="1163"/>
    </location>
</feature>
<evidence type="ECO:0000256" key="2">
    <source>
        <dbReference type="ARBA" id="ARBA00022701"/>
    </source>
</evidence>
<feature type="region of interest" description="Disordered" evidence="9">
    <location>
        <begin position="450"/>
        <end position="560"/>
    </location>
</feature>
<dbReference type="RefSeq" id="XP_006812991.1">
    <property type="nucleotide sequence ID" value="XM_006812928.1"/>
</dbReference>
<keyword evidence="6 8" id="KW-0505">Motor protein</keyword>
<proteinExistence type="inferred from homology"/>
<keyword evidence="3 8" id="KW-0547">Nucleotide-binding</keyword>
<evidence type="ECO:0000256" key="5">
    <source>
        <dbReference type="ARBA" id="ARBA00023054"/>
    </source>
</evidence>
<keyword evidence="11" id="KW-1185">Reference proteome</keyword>
<feature type="region of interest" description="Disordered" evidence="9">
    <location>
        <begin position="629"/>
        <end position="654"/>
    </location>
</feature>